<accession>A0ABS7KIC9</accession>
<protein>
    <submittedName>
        <fullName evidence="1">Uncharacterized protein</fullName>
    </submittedName>
</protein>
<comment type="caution">
    <text evidence="1">The sequence shown here is derived from an EMBL/GenBank/DDBJ whole genome shotgun (WGS) entry which is preliminary data.</text>
</comment>
<keyword evidence="2" id="KW-1185">Reference proteome</keyword>
<evidence type="ECO:0000313" key="2">
    <source>
        <dbReference type="Proteomes" id="UP000706031"/>
    </source>
</evidence>
<dbReference type="Proteomes" id="UP000706031">
    <property type="component" value="Unassembled WGS sequence"/>
</dbReference>
<gene>
    <name evidence="1" type="ORF">H7T88_11670</name>
</gene>
<organism evidence="1 2">
    <name type="scientific">Paenibacillus cucumis</name>
    <name type="common">ex Kampfer et al. 2016</name>
    <dbReference type="NCBI Taxonomy" id="1776858"/>
    <lineage>
        <taxon>Bacteria</taxon>
        <taxon>Bacillati</taxon>
        <taxon>Bacillota</taxon>
        <taxon>Bacilli</taxon>
        <taxon>Bacillales</taxon>
        <taxon>Paenibacillaceae</taxon>
        <taxon>Paenibacillus</taxon>
    </lineage>
</organism>
<proteinExistence type="predicted"/>
<dbReference type="EMBL" id="JACLIC010000020">
    <property type="protein sequence ID" value="MBY0203872.1"/>
    <property type="molecule type" value="Genomic_DNA"/>
</dbReference>
<sequence>MIKQGMVHEHYRKVILCEEDELSQEHAIQWHKKERKPVSLLETGFLVFLLLSMNTQA</sequence>
<evidence type="ECO:0000313" key="1">
    <source>
        <dbReference type="EMBL" id="MBY0203872.1"/>
    </source>
</evidence>
<reference evidence="1 2" key="1">
    <citation type="submission" date="2020-08" db="EMBL/GenBank/DDBJ databases">
        <title>Fungal Genomes of the International Space Station.</title>
        <authorList>
            <person name="Seuylemezian A."/>
            <person name="Singh N.K."/>
            <person name="Wood J."/>
            <person name="Venkateswaran K."/>
        </authorList>
    </citation>
    <scope>NUCLEOTIDE SEQUENCE [LARGE SCALE GENOMIC DNA]</scope>
    <source>
        <strain evidence="1 2">S/N-304-OC-R4</strain>
    </source>
</reference>
<name>A0ABS7KIC9_9BACL</name>